<dbReference type="Proteomes" id="UP000178601">
    <property type="component" value="Unassembled WGS sequence"/>
</dbReference>
<keyword evidence="1" id="KW-0472">Membrane</keyword>
<evidence type="ECO:0000313" key="3">
    <source>
        <dbReference type="Proteomes" id="UP000178601"/>
    </source>
</evidence>
<keyword evidence="1" id="KW-1133">Transmembrane helix</keyword>
<evidence type="ECO:0000256" key="1">
    <source>
        <dbReference type="SAM" id="Phobius"/>
    </source>
</evidence>
<gene>
    <name evidence="2" type="ORF">A3H16_02185</name>
</gene>
<sequence length="165" mass="18635">MQKLLAILVIIAIPVFYFLYVYENGMSLYSVVTQDEGSIVRVGNVPVRVEVADTDTLRGRGLGGRDSLGATNGMLFIFDKSDYHRFWMKDMRILIDIIWIAKDLRVVDITKNVSPDTYPHTFEPSVPVRFVLETNANYAESFGIAIGDVVTFPEELIPADLRTKE</sequence>
<organism evidence="2 3">
    <name type="scientific">Candidatus Kaiserbacteria bacterium RIFCSPLOWO2_12_FULL_53_8</name>
    <dbReference type="NCBI Taxonomy" id="1798529"/>
    <lineage>
        <taxon>Bacteria</taxon>
        <taxon>Candidatus Kaiseribacteriota</taxon>
    </lineage>
</organism>
<dbReference type="Pfam" id="PF02643">
    <property type="entry name" value="DUF192"/>
    <property type="match status" value="1"/>
</dbReference>
<evidence type="ECO:0008006" key="4">
    <source>
        <dbReference type="Google" id="ProtNLM"/>
    </source>
</evidence>
<keyword evidence="1" id="KW-0812">Transmembrane</keyword>
<dbReference type="AlphaFoldDB" id="A0A1F6FYS2"/>
<dbReference type="EMBL" id="MFMQ01000077">
    <property type="protein sequence ID" value="OGG91010.1"/>
    <property type="molecule type" value="Genomic_DNA"/>
</dbReference>
<comment type="caution">
    <text evidence="2">The sequence shown here is derived from an EMBL/GenBank/DDBJ whole genome shotgun (WGS) entry which is preliminary data.</text>
</comment>
<dbReference type="PANTHER" id="PTHR37953:SF1">
    <property type="entry name" value="UPF0127 PROTEIN MJ1496"/>
    <property type="match status" value="1"/>
</dbReference>
<name>A0A1F6FYS2_9BACT</name>
<reference evidence="2 3" key="1">
    <citation type="journal article" date="2016" name="Nat. Commun.">
        <title>Thousands of microbial genomes shed light on interconnected biogeochemical processes in an aquifer system.</title>
        <authorList>
            <person name="Anantharaman K."/>
            <person name="Brown C.T."/>
            <person name="Hug L.A."/>
            <person name="Sharon I."/>
            <person name="Castelle C.J."/>
            <person name="Probst A.J."/>
            <person name="Thomas B.C."/>
            <person name="Singh A."/>
            <person name="Wilkins M.J."/>
            <person name="Karaoz U."/>
            <person name="Brodie E.L."/>
            <person name="Williams K.H."/>
            <person name="Hubbard S.S."/>
            <person name="Banfield J.F."/>
        </authorList>
    </citation>
    <scope>NUCLEOTIDE SEQUENCE [LARGE SCALE GENOMIC DNA]</scope>
</reference>
<accession>A0A1F6FYS2</accession>
<proteinExistence type="predicted"/>
<dbReference type="PANTHER" id="PTHR37953">
    <property type="entry name" value="UPF0127 PROTEIN MJ1496"/>
    <property type="match status" value="1"/>
</dbReference>
<dbReference type="Gene3D" id="2.60.120.1140">
    <property type="entry name" value="Protein of unknown function DUF192"/>
    <property type="match status" value="1"/>
</dbReference>
<protein>
    <recommendedName>
        <fullName evidence="4">DUF192 domain-containing protein</fullName>
    </recommendedName>
</protein>
<dbReference type="InterPro" id="IPR038695">
    <property type="entry name" value="Saro_0823-like_sf"/>
</dbReference>
<evidence type="ECO:0000313" key="2">
    <source>
        <dbReference type="EMBL" id="OGG91010.1"/>
    </source>
</evidence>
<dbReference type="InterPro" id="IPR003795">
    <property type="entry name" value="DUF192"/>
</dbReference>
<feature type="transmembrane region" description="Helical" evidence="1">
    <location>
        <begin position="5"/>
        <end position="22"/>
    </location>
</feature>